<evidence type="ECO:0000256" key="4">
    <source>
        <dbReference type="ARBA" id="ARBA00022692"/>
    </source>
</evidence>
<name>C0QEW9_DESAH</name>
<dbReference type="Pfam" id="PF19300">
    <property type="entry name" value="BPD_transp_1_N"/>
    <property type="match status" value="1"/>
</dbReference>
<reference evidence="9 10" key="1">
    <citation type="journal article" date="2009" name="Environ. Microbiol.">
        <title>Genome sequence of Desulfobacterium autotrophicum HRM2, a marine sulfate reducer oxidizing organic carbon completely to carbon dioxide.</title>
        <authorList>
            <person name="Strittmatter A.W."/>
            <person name="Liesegang H."/>
            <person name="Rabus R."/>
            <person name="Decker I."/>
            <person name="Amann J."/>
            <person name="Andres S."/>
            <person name="Henne A."/>
            <person name="Fricke W.F."/>
            <person name="Martinez-Arias R."/>
            <person name="Bartels D."/>
            <person name="Goesmann A."/>
            <person name="Krause L."/>
            <person name="Puehler A."/>
            <person name="Klenk H.P."/>
            <person name="Richter M."/>
            <person name="Schuler M."/>
            <person name="Gloeckner F.O."/>
            <person name="Meyerdierks A."/>
            <person name="Gottschalk G."/>
            <person name="Amann R."/>
        </authorList>
    </citation>
    <scope>NUCLEOTIDE SEQUENCE [LARGE SCALE GENOMIC DNA]</scope>
    <source>
        <strain evidence="10">ATCC 43914 / DSM 3382 / HRM2</strain>
    </source>
</reference>
<keyword evidence="5 7" id="KW-1133">Transmembrane helix</keyword>
<dbReference type="InterPro" id="IPR045621">
    <property type="entry name" value="BPD_transp_1_N"/>
</dbReference>
<comment type="similarity">
    <text evidence="7">Belongs to the binding-protein-dependent transport system permease family.</text>
</comment>
<keyword evidence="2 7" id="KW-0813">Transport</keyword>
<evidence type="ECO:0000256" key="1">
    <source>
        <dbReference type="ARBA" id="ARBA00004651"/>
    </source>
</evidence>
<dbReference type="Proteomes" id="UP000000442">
    <property type="component" value="Chromosome"/>
</dbReference>
<gene>
    <name evidence="9" type="ordered locus">HRM2_44140</name>
</gene>
<dbReference type="GO" id="GO:0005886">
    <property type="term" value="C:plasma membrane"/>
    <property type="evidence" value="ECO:0007669"/>
    <property type="project" value="UniProtKB-SubCell"/>
</dbReference>
<keyword evidence="10" id="KW-1185">Reference proteome</keyword>
<dbReference type="PANTHER" id="PTHR43163">
    <property type="entry name" value="DIPEPTIDE TRANSPORT SYSTEM PERMEASE PROTEIN DPPB-RELATED"/>
    <property type="match status" value="1"/>
</dbReference>
<dbReference type="AlphaFoldDB" id="C0QEW9"/>
<sequence length="313" mass="34733">MKQFILKRFGFVLLTLLVSSILIFIATQILPGDVARMILGRFATDEALANLREQLGLNRPLLVQYTSWLWNFIQGDWGVSLSTDSPVMELVFSRLKNSAMLAVVAFAMYVPAGIFLGLIAAFRRNRFLDHIISVGSLAFIGLPEFVTGVILVSVFSIKLHWFPANAAINPEAGFLEALPKLILPAITVCMVSLAYITRMTRSSTLGVLAMDFVRTAYLKGLRPYQVLFWHVLRNALLPTVTVVAIGVGWLIGGLIVTESLFSYPGLGRLLLFAIQRQDLPLIQASTLLLVSIFCVSNLAADILYAWLNPRIRY</sequence>
<dbReference type="RefSeq" id="WP_015906198.1">
    <property type="nucleotide sequence ID" value="NC_012108.1"/>
</dbReference>
<evidence type="ECO:0000313" key="9">
    <source>
        <dbReference type="EMBL" id="ACN17470.1"/>
    </source>
</evidence>
<dbReference type="PROSITE" id="PS50928">
    <property type="entry name" value="ABC_TM1"/>
    <property type="match status" value="1"/>
</dbReference>
<protein>
    <submittedName>
        <fullName evidence="9">ABC-type transport system permease component</fullName>
    </submittedName>
</protein>
<dbReference type="Gene3D" id="1.10.3720.10">
    <property type="entry name" value="MetI-like"/>
    <property type="match status" value="1"/>
</dbReference>
<feature type="transmembrane region" description="Helical" evidence="7">
    <location>
        <begin position="281"/>
        <end position="307"/>
    </location>
</feature>
<dbReference type="GO" id="GO:0055085">
    <property type="term" value="P:transmembrane transport"/>
    <property type="evidence" value="ECO:0007669"/>
    <property type="project" value="InterPro"/>
</dbReference>
<keyword evidence="6 7" id="KW-0472">Membrane</keyword>
<comment type="subcellular location">
    <subcellularLocation>
        <location evidence="1 7">Cell membrane</location>
        <topology evidence="1 7">Multi-pass membrane protein</topology>
    </subcellularLocation>
</comment>
<dbReference type="Pfam" id="PF00528">
    <property type="entry name" value="BPD_transp_1"/>
    <property type="match status" value="1"/>
</dbReference>
<evidence type="ECO:0000313" key="10">
    <source>
        <dbReference type="Proteomes" id="UP000000442"/>
    </source>
</evidence>
<dbReference type="InterPro" id="IPR035906">
    <property type="entry name" value="MetI-like_sf"/>
</dbReference>
<dbReference type="CDD" id="cd06261">
    <property type="entry name" value="TM_PBP2"/>
    <property type="match status" value="1"/>
</dbReference>
<keyword evidence="3" id="KW-1003">Cell membrane</keyword>
<feature type="domain" description="ABC transmembrane type-1" evidence="8">
    <location>
        <begin position="95"/>
        <end position="300"/>
    </location>
</feature>
<evidence type="ECO:0000256" key="3">
    <source>
        <dbReference type="ARBA" id="ARBA00022475"/>
    </source>
</evidence>
<proteinExistence type="inferred from homology"/>
<organism evidence="9 10">
    <name type="scientific">Desulforapulum autotrophicum (strain ATCC 43914 / DSM 3382 / VKM B-1955 / HRM2)</name>
    <name type="common">Desulfobacterium autotrophicum</name>
    <dbReference type="NCBI Taxonomy" id="177437"/>
    <lineage>
        <taxon>Bacteria</taxon>
        <taxon>Pseudomonadati</taxon>
        <taxon>Thermodesulfobacteriota</taxon>
        <taxon>Desulfobacteria</taxon>
        <taxon>Desulfobacterales</taxon>
        <taxon>Desulfobacteraceae</taxon>
        <taxon>Desulforapulum</taxon>
    </lineage>
</organism>
<feature type="transmembrane region" description="Helical" evidence="7">
    <location>
        <begin position="177"/>
        <end position="196"/>
    </location>
</feature>
<dbReference type="InterPro" id="IPR000515">
    <property type="entry name" value="MetI-like"/>
</dbReference>
<evidence type="ECO:0000256" key="6">
    <source>
        <dbReference type="ARBA" id="ARBA00023136"/>
    </source>
</evidence>
<dbReference type="HOGENOM" id="CLU_036879_0_1_7"/>
<evidence type="ECO:0000256" key="7">
    <source>
        <dbReference type="RuleBase" id="RU363032"/>
    </source>
</evidence>
<dbReference type="STRING" id="177437.HRM2_44140"/>
<accession>C0QEW9</accession>
<feature type="transmembrane region" description="Helical" evidence="7">
    <location>
        <begin position="235"/>
        <end position="261"/>
    </location>
</feature>
<dbReference type="OrthoDB" id="9778910at2"/>
<evidence type="ECO:0000256" key="2">
    <source>
        <dbReference type="ARBA" id="ARBA00022448"/>
    </source>
</evidence>
<keyword evidence="4 7" id="KW-0812">Transmembrane</keyword>
<feature type="transmembrane region" description="Helical" evidence="7">
    <location>
        <begin position="99"/>
        <end position="122"/>
    </location>
</feature>
<dbReference type="KEGG" id="dat:HRM2_44140"/>
<evidence type="ECO:0000256" key="5">
    <source>
        <dbReference type="ARBA" id="ARBA00022989"/>
    </source>
</evidence>
<feature type="transmembrane region" description="Helical" evidence="7">
    <location>
        <begin position="9"/>
        <end position="30"/>
    </location>
</feature>
<dbReference type="SUPFAM" id="SSF161098">
    <property type="entry name" value="MetI-like"/>
    <property type="match status" value="1"/>
</dbReference>
<dbReference type="EMBL" id="CP001087">
    <property type="protein sequence ID" value="ACN17470.1"/>
    <property type="molecule type" value="Genomic_DNA"/>
</dbReference>
<dbReference type="PANTHER" id="PTHR43163:SF6">
    <property type="entry name" value="DIPEPTIDE TRANSPORT SYSTEM PERMEASE PROTEIN DPPB-RELATED"/>
    <property type="match status" value="1"/>
</dbReference>
<feature type="transmembrane region" description="Helical" evidence="7">
    <location>
        <begin position="134"/>
        <end position="157"/>
    </location>
</feature>
<dbReference type="eggNOG" id="COG0601">
    <property type="taxonomic scope" value="Bacteria"/>
</dbReference>
<evidence type="ECO:0000259" key="8">
    <source>
        <dbReference type="PROSITE" id="PS50928"/>
    </source>
</evidence>